<sequence>MRKTKRNKLSYAVALTFLCIFNMNLCKSAPEAEIKKPQETIVTVEENRENTPEVIEFTKAKEGFITSSLFQVAISSVLTDANARQEEAKSIAEQKALNLLKTHAPPILSEKGKKELREISKEGKIVDKNISIGGRYFFLYQIQKKDLKQLVTNGLE</sequence>
<keyword evidence="3" id="KW-1185">Reference proteome</keyword>
<proteinExistence type="predicted"/>
<evidence type="ECO:0000313" key="2">
    <source>
        <dbReference type="EMBL" id="TGL58255.1"/>
    </source>
</evidence>
<comment type="caution">
    <text evidence="2">The sequence shown here is derived from an EMBL/GenBank/DDBJ whole genome shotgun (WGS) entry which is preliminary data.</text>
</comment>
<feature type="chain" id="PRO_5020423601" evidence="1">
    <location>
        <begin position="29"/>
        <end position="156"/>
    </location>
</feature>
<keyword evidence="1" id="KW-0732">Signal</keyword>
<name>A0A4R9K2A5_9LEPT</name>
<dbReference type="Proteomes" id="UP000297693">
    <property type="component" value="Unassembled WGS sequence"/>
</dbReference>
<gene>
    <name evidence="2" type="ORF">EHQ58_12855</name>
</gene>
<dbReference type="AlphaFoldDB" id="A0A4R9K2A5"/>
<feature type="signal peptide" evidence="1">
    <location>
        <begin position="1"/>
        <end position="28"/>
    </location>
</feature>
<dbReference type="RefSeq" id="WP_135624274.1">
    <property type="nucleotide sequence ID" value="NZ_RQGD01000034.1"/>
</dbReference>
<accession>A0A4R9K2A5</accession>
<dbReference type="EMBL" id="RQGD01000034">
    <property type="protein sequence ID" value="TGL58255.1"/>
    <property type="molecule type" value="Genomic_DNA"/>
</dbReference>
<evidence type="ECO:0000256" key="1">
    <source>
        <dbReference type="SAM" id="SignalP"/>
    </source>
</evidence>
<dbReference type="OrthoDB" id="328905at2"/>
<protein>
    <submittedName>
        <fullName evidence="2">Lipoprotein</fullName>
    </submittedName>
</protein>
<evidence type="ECO:0000313" key="3">
    <source>
        <dbReference type="Proteomes" id="UP000297693"/>
    </source>
</evidence>
<organism evidence="2 3">
    <name type="scientific">Leptospira ognonensis</name>
    <dbReference type="NCBI Taxonomy" id="2484945"/>
    <lineage>
        <taxon>Bacteria</taxon>
        <taxon>Pseudomonadati</taxon>
        <taxon>Spirochaetota</taxon>
        <taxon>Spirochaetia</taxon>
        <taxon>Leptospirales</taxon>
        <taxon>Leptospiraceae</taxon>
        <taxon>Leptospira</taxon>
    </lineage>
</organism>
<dbReference type="NCBIfam" id="NF033168">
    <property type="entry name" value="lipo_LIC10766"/>
    <property type="match status" value="1"/>
</dbReference>
<reference evidence="2" key="1">
    <citation type="journal article" date="2019" name="PLoS Negl. Trop. Dis.">
        <title>Revisiting the worldwide diversity of Leptospira species in the environment.</title>
        <authorList>
            <person name="Vincent A.T."/>
            <person name="Schiettekatte O."/>
            <person name="Bourhy P."/>
            <person name="Veyrier F.J."/>
            <person name="Picardeau M."/>
        </authorList>
    </citation>
    <scope>NUCLEOTIDE SEQUENCE [LARGE SCALE GENOMIC DNA]</scope>
    <source>
        <strain evidence="2">201702476</strain>
    </source>
</reference>
<keyword evidence="2" id="KW-0449">Lipoprotein</keyword>